<dbReference type="InterPro" id="IPR043129">
    <property type="entry name" value="ATPase_NBD"/>
</dbReference>
<dbReference type="STRING" id="690567.2162"/>
<dbReference type="OrthoDB" id="9784166at2"/>
<evidence type="ECO:0000313" key="3">
    <source>
        <dbReference type="Proteomes" id="UP000045545"/>
    </source>
</evidence>
<protein>
    <submittedName>
        <fullName evidence="2">tRNA threonylcarbamoyl adenosine modification protein YeaZ</fullName>
    </submittedName>
</protein>
<dbReference type="CDD" id="cd24032">
    <property type="entry name" value="ASKHA_NBD_TsaB"/>
    <property type="match status" value="1"/>
</dbReference>
<dbReference type="PANTHER" id="PTHR11735">
    <property type="entry name" value="TRNA N6-ADENOSINE THREONYLCARBAMOYLTRANSFERASE"/>
    <property type="match status" value="1"/>
</dbReference>
<evidence type="ECO:0000259" key="1">
    <source>
        <dbReference type="Pfam" id="PF00814"/>
    </source>
</evidence>
<dbReference type="InterPro" id="IPR000905">
    <property type="entry name" value="Gcp-like_dom"/>
</dbReference>
<evidence type="ECO:0000313" key="2">
    <source>
        <dbReference type="EMBL" id="CFX90302.1"/>
    </source>
</evidence>
<dbReference type="EMBL" id="CGIH01000036">
    <property type="protein sequence ID" value="CFX90302.1"/>
    <property type="molecule type" value="Genomic_DNA"/>
</dbReference>
<sequence>MYILAIDSATPVAGVALVKDSTLLAERFLNFKKTHSETLMSMVDQVLGECEITVQDLTAIAVTIGPGSFTGLRIGLAAAKGLSLAADRPLVGISTLEVMAHNIVFSDSMICPLLDARKQEVYTAFFDVTGIYPQRLTEDMACSPAEMIERVLTQAEISCQNKITLLGDGYAPYADFFKERLQGRLLVPPAHLMLPRAAALGSLACLRARQEDYNNAFYLRPVYVRLSEAEHRLGKGEL</sequence>
<dbReference type="NCBIfam" id="TIGR03725">
    <property type="entry name" value="T6A_YeaZ"/>
    <property type="match status" value="1"/>
</dbReference>
<dbReference type="SUPFAM" id="SSF53067">
    <property type="entry name" value="Actin-like ATPase domain"/>
    <property type="match status" value="2"/>
</dbReference>
<organism evidence="2 3">
    <name type="scientific">Syntrophomonas zehnderi OL-4</name>
    <dbReference type="NCBI Taxonomy" id="690567"/>
    <lineage>
        <taxon>Bacteria</taxon>
        <taxon>Bacillati</taxon>
        <taxon>Bacillota</taxon>
        <taxon>Clostridia</taxon>
        <taxon>Eubacteriales</taxon>
        <taxon>Syntrophomonadaceae</taxon>
        <taxon>Syntrophomonas</taxon>
    </lineage>
</organism>
<accession>A0A0E4C9A3</accession>
<dbReference type="GO" id="GO:0005829">
    <property type="term" value="C:cytosol"/>
    <property type="evidence" value="ECO:0007669"/>
    <property type="project" value="TreeGrafter"/>
</dbReference>
<dbReference type="Proteomes" id="UP000045545">
    <property type="component" value="Unassembled WGS sequence"/>
</dbReference>
<gene>
    <name evidence="2" type="ORF">2162</name>
</gene>
<dbReference type="Pfam" id="PF00814">
    <property type="entry name" value="TsaD"/>
    <property type="match status" value="1"/>
</dbReference>
<dbReference type="InterPro" id="IPR022496">
    <property type="entry name" value="T6A_TsaB"/>
</dbReference>
<dbReference type="GO" id="GO:0002949">
    <property type="term" value="P:tRNA threonylcarbamoyladenosine modification"/>
    <property type="evidence" value="ECO:0007669"/>
    <property type="project" value="InterPro"/>
</dbReference>
<dbReference type="AlphaFoldDB" id="A0A0E4C9A3"/>
<reference evidence="2 3" key="1">
    <citation type="submission" date="2015-03" db="EMBL/GenBank/DDBJ databases">
        <authorList>
            <person name="Murphy D."/>
        </authorList>
    </citation>
    <scope>NUCLEOTIDE SEQUENCE [LARGE SCALE GENOMIC DNA]</scope>
    <source>
        <strain evidence="2 3">OL-4</strain>
    </source>
</reference>
<dbReference type="Gene3D" id="3.30.420.40">
    <property type="match status" value="2"/>
</dbReference>
<feature type="domain" description="Gcp-like" evidence="1">
    <location>
        <begin position="32"/>
        <end position="230"/>
    </location>
</feature>
<name>A0A0E4C9A3_9FIRM</name>
<dbReference type="PANTHER" id="PTHR11735:SF11">
    <property type="entry name" value="TRNA THREONYLCARBAMOYLADENOSINE BIOSYNTHESIS PROTEIN TSAB"/>
    <property type="match status" value="1"/>
</dbReference>
<keyword evidence="3" id="KW-1185">Reference proteome</keyword>
<proteinExistence type="predicted"/>